<gene>
    <name evidence="2" type="ORF">RM550_26260</name>
</gene>
<dbReference type="RefSeq" id="WP_311626229.1">
    <property type="nucleotide sequence ID" value="NZ_JAVRFE010000040.1"/>
</dbReference>
<accession>A0ABU2TE31</accession>
<proteinExistence type="predicted"/>
<sequence length="134" mass="14630">MAAAARQLTTAEDRRTAARESAFRTWGPRSIAAASRHARFLLGTAAATLDWETLGLLSFEEHLQAVVPLDTVAGQHLELYYTDQGGTERILLRVSCVSCPSQHVHEVTSLEQLGLLLSQTPAWQSIDPHDGGPR</sequence>
<reference evidence="2" key="1">
    <citation type="submission" date="2024-05" db="EMBL/GenBank/DDBJ databases">
        <title>30 novel species of actinomycetes from the DSMZ collection.</title>
        <authorList>
            <person name="Nouioui I."/>
        </authorList>
    </citation>
    <scope>NUCLEOTIDE SEQUENCE</scope>
    <source>
        <strain evidence="2">DSM 41527</strain>
    </source>
</reference>
<evidence type="ECO:0000313" key="2">
    <source>
        <dbReference type="EMBL" id="MDT0459179.1"/>
    </source>
</evidence>
<evidence type="ECO:0000256" key="1">
    <source>
        <dbReference type="SAM" id="MobiDB-lite"/>
    </source>
</evidence>
<dbReference type="EMBL" id="JAVRFE010000040">
    <property type="protein sequence ID" value="MDT0459179.1"/>
    <property type="molecule type" value="Genomic_DNA"/>
</dbReference>
<feature type="region of interest" description="Disordered" evidence="1">
    <location>
        <begin position="1"/>
        <end position="20"/>
    </location>
</feature>
<comment type="caution">
    <text evidence="2">The sequence shown here is derived from an EMBL/GenBank/DDBJ whole genome shotgun (WGS) entry which is preliminary data.</text>
</comment>
<dbReference type="InterPro" id="IPR045675">
    <property type="entry name" value="DUF6195"/>
</dbReference>
<feature type="compositionally biased region" description="Basic and acidic residues" evidence="1">
    <location>
        <begin position="11"/>
        <end position="20"/>
    </location>
</feature>
<evidence type="ECO:0000313" key="3">
    <source>
        <dbReference type="Proteomes" id="UP001180551"/>
    </source>
</evidence>
<protein>
    <submittedName>
        <fullName evidence="2">DUF6195 family protein</fullName>
    </submittedName>
</protein>
<name>A0ABU2TE31_9ACTN</name>
<keyword evidence="3" id="KW-1185">Reference proteome</keyword>
<dbReference type="Pfam" id="PF19695">
    <property type="entry name" value="DUF6195"/>
    <property type="match status" value="1"/>
</dbReference>
<organism evidence="2 3">
    <name type="scientific">Streptomyces mooreae</name>
    <dbReference type="NCBI Taxonomy" id="3075523"/>
    <lineage>
        <taxon>Bacteria</taxon>
        <taxon>Bacillati</taxon>
        <taxon>Actinomycetota</taxon>
        <taxon>Actinomycetes</taxon>
        <taxon>Kitasatosporales</taxon>
        <taxon>Streptomycetaceae</taxon>
        <taxon>Streptomyces</taxon>
    </lineage>
</organism>
<dbReference type="Proteomes" id="UP001180551">
    <property type="component" value="Unassembled WGS sequence"/>
</dbReference>